<sequence>MVESNHTIQELCDFPKQFFANRYDAPNLIVSVIATKPITDKIGTGNGCGYDTPRGEYLGYVSMLRMHDDETPSKPDGLPARTLAVGGVVVAQYVEPVPEPLDPATTRPRFKLAASVDGWEGTLEFKNGDDQGAQTGAQMLIDMIRALKS</sequence>
<evidence type="ECO:0000313" key="1">
    <source>
        <dbReference type="EMBL" id="MFI2320362.1"/>
    </source>
</evidence>
<comment type="caution">
    <text evidence="1">The sequence shown here is derived from an EMBL/GenBank/DDBJ whole genome shotgun (WGS) entry which is preliminary data.</text>
</comment>
<dbReference type="Proteomes" id="UP001611450">
    <property type="component" value="Unassembled WGS sequence"/>
</dbReference>
<protein>
    <submittedName>
        <fullName evidence="1">Uncharacterized protein</fullName>
    </submittedName>
</protein>
<evidence type="ECO:0000313" key="2">
    <source>
        <dbReference type="Proteomes" id="UP001611450"/>
    </source>
</evidence>
<name>A0ABW7WEZ2_9NOCA</name>
<organism evidence="1 2">
    <name type="scientific">Nocardia beijingensis</name>
    <dbReference type="NCBI Taxonomy" id="95162"/>
    <lineage>
        <taxon>Bacteria</taxon>
        <taxon>Bacillati</taxon>
        <taxon>Actinomycetota</taxon>
        <taxon>Actinomycetes</taxon>
        <taxon>Mycobacteriales</taxon>
        <taxon>Nocardiaceae</taxon>
        <taxon>Nocardia</taxon>
    </lineage>
</organism>
<accession>A0ABW7WEZ2</accession>
<gene>
    <name evidence="1" type="ORF">ACH47G_07720</name>
</gene>
<dbReference type="EMBL" id="JBIRXV010000001">
    <property type="protein sequence ID" value="MFI2320362.1"/>
    <property type="molecule type" value="Genomic_DNA"/>
</dbReference>
<dbReference type="RefSeq" id="WP_396945179.1">
    <property type="nucleotide sequence ID" value="NZ_JBIRXV010000001.1"/>
</dbReference>
<proteinExistence type="predicted"/>
<keyword evidence="2" id="KW-1185">Reference proteome</keyword>
<reference evidence="1 2" key="1">
    <citation type="submission" date="2024-10" db="EMBL/GenBank/DDBJ databases">
        <title>The Natural Products Discovery Center: Release of the First 8490 Sequenced Strains for Exploring Actinobacteria Biosynthetic Diversity.</title>
        <authorList>
            <person name="Kalkreuter E."/>
            <person name="Kautsar S.A."/>
            <person name="Yang D."/>
            <person name="Bader C.D."/>
            <person name="Teijaro C.N."/>
            <person name="Fluegel L."/>
            <person name="Davis C.M."/>
            <person name="Simpson J.R."/>
            <person name="Lauterbach L."/>
            <person name="Steele A.D."/>
            <person name="Gui C."/>
            <person name="Meng S."/>
            <person name="Li G."/>
            <person name="Viehrig K."/>
            <person name="Ye F."/>
            <person name="Su P."/>
            <person name="Kiefer A.F."/>
            <person name="Nichols A."/>
            <person name="Cepeda A.J."/>
            <person name="Yan W."/>
            <person name="Fan B."/>
            <person name="Jiang Y."/>
            <person name="Adhikari A."/>
            <person name="Zheng C.-J."/>
            <person name="Schuster L."/>
            <person name="Cowan T.M."/>
            <person name="Smanski M.J."/>
            <person name="Chevrette M.G."/>
            <person name="De Carvalho L.P.S."/>
            <person name="Shen B."/>
        </authorList>
    </citation>
    <scope>NUCLEOTIDE SEQUENCE [LARGE SCALE GENOMIC DNA]</scope>
    <source>
        <strain evidence="1 2">NPDC019626</strain>
    </source>
</reference>